<dbReference type="EMBL" id="ASHM01143894">
    <property type="protein sequence ID" value="PNX61824.1"/>
    <property type="molecule type" value="Genomic_DNA"/>
</dbReference>
<name>A0A2K3K6B4_TRIPR</name>
<gene>
    <name evidence="1" type="ORF">L195_g060854</name>
</gene>
<sequence length="47" mass="5143">EGFSICYWRQMTKNKATTTVDSGRVTGLHGGSTEKARALNSQQLSLL</sequence>
<dbReference type="Proteomes" id="UP000236291">
    <property type="component" value="Unassembled WGS sequence"/>
</dbReference>
<evidence type="ECO:0000313" key="2">
    <source>
        <dbReference type="Proteomes" id="UP000236291"/>
    </source>
</evidence>
<comment type="caution">
    <text evidence="1">The sequence shown here is derived from an EMBL/GenBank/DDBJ whole genome shotgun (WGS) entry which is preliminary data.</text>
</comment>
<feature type="non-terminal residue" evidence="1">
    <location>
        <position position="1"/>
    </location>
</feature>
<evidence type="ECO:0000313" key="1">
    <source>
        <dbReference type="EMBL" id="PNX61824.1"/>
    </source>
</evidence>
<reference evidence="1 2" key="1">
    <citation type="journal article" date="2014" name="Am. J. Bot.">
        <title>Genome assembly and annotation for red clover (Trifolium pratense; Fabaceae).</title>
        <authorList>
            <person name="Istvanek J."/>
            <person name="Jaros M."/>
            <person name="Krenek A."/>
            <person name="Repkova J."/>
        </authorList>
    </citation>
    <scope>NUCLEOTIDE SEQUENCE [LARGE SCALE GENOMIC DNA]</scope>
    <source>
        <strain evidence="2">cv. Tatra</strain>
        <tissue evidence="1">Young leaves</tissue>
    </source>
</reference>
<dbReference type="AlphaFoldDB" id="A0A2K3K6B4"/>
<organism evidence="1 2">
    <name type="scientific">Trifolium pratense</name>
    <name type="common">Red clover</name>
    <dbReference type="NCBI Taxonomy" id="57577"/>
    <lineage>
        <taxon>Eukaryota</taxon>
        <taxon>Viridiplantae</taxon>
        <taxon>Streptophyta</taxon>
        <taxon>Embryophyta</taxon>
        <taxon>Tracheophyta</taxon>
        <taxon>Spermatophyta</taxon>
        <taxon>Magnoliopsida</taxon>
        <taxon>eudicotyledons</taxon>
        <taxon>Gunneridae</taxon>
        <taxon>Pentapetalae</taxon>
        <taxon>rosids</taxon>
        <taxon>fabids</taxon>
        <taxon>Fabales</taxon>
        <taxon>Fabaceae</taxon>
        <taxon>Papilionoideae</taxon>
        <taxon>50 kb inversion clade</taxon>
        <taxon>NPAAA clade</taxon>
        <taxon>Hologalegina</taxon>
        <taxon>IRL clade</taxon>
        <taxon>Trifolieae</taxon>
        <taxon>Trifolium</taxon>
    </lineage>
</organism>
<protein>
    <submittedName>
        <fullName evidence="1">Uncharacterized protein</fullName>
    </submittedName>
</protein>
<proteinExistence type="predicted"/>
<reference evidence="1 2" key="2">
    <citation type="journal article" date="2017" name="Front. Plant Sci.">
        <title>Gene Classification and Mining of Molecular Markers Useful in Red Clover (Trifolium pratense) Breeding.</title>
        <authorList>
            <person name="Istvanek J."/>
            <person name="Dluhosova J."/>
            <person name="Dluhos P."/>
            <person name="Patkova L."/>
            <person name="Nedelnik J."/>
            <person name="Repkova J."/>
        </authorList>
    </citation>
    <scope>NUCLEOTIDE SEQUENCE [LARGE SCALE GENOMIC DNA]</scope>
    <source>
        <strain evidence="2">cv. Tatra</strain>
        <tissue evidence="1">Young leaves</tissue>
    </source>
</reference>
<accession>A0A2K3K6B4</accession>